<reference evidence="3 4" key="1">
    <citation type="submission" date="2012-04" db="EMBL/GenBank/DDBJ databases">
        <authorList>
            <person name="Genoscope - CEA"/>
        </authorList>
    </citation>
    <scope>NUCLEOTIDE SEQUENCE [LARGE SCALE GENOMIC DNA]</scope>
    <source>
        <strain evidence="3 4">9807</strain>
    </source>
</reference>
<dbReference type="SUPFAM" id="SSF48452">
    <property type="entry name" value="TPR-like"/>
    <property type="match status" value="3"/>
</dbReference>
<proteinExistence type="predicted"/>
<dbReference type="InterPro" id="IPR019734">
    <property type="entry name" value="TPR_rpt"/>
</dbReference>
<feature type="repeat" description="TPR" evidence="1">
    <location>
        <begin position="256"/>
        <end position="289"/>
    </location>
</feature>
<feature type="domain" description="CHAT" evidence="2">
    <location>
        <begin position="698"/>
        <end position="948"/>
    </location>
</feature>
<dbReference type="HOGENOM" id="CLU_002404_0_0_3"/>
<organism evidence="3 4">
    <name type="scientific">Microcystis aeruginosa PCC 9807</name>
    <dbReference type="NCBI Taxonomy" id="1160283"/>
    <lineage>
        <taxon>Bacteria</taxon>
        <taxon>Bacillati</taxon>
        <taxon>Cyanobacteriota</taxon>
        <taxon>Cyanophyceae</taxon>
        <taxon>Oscillatoriophycideae</taxon>
        <taxon>Chroococcales</taxon>
        <taxon>Microcystaceae</taxon>
        <taxon>Microcystis</taxon>
    </lineage>
</organism>
<dbReference type="Proteomes" id="UP000003613">
    <property type="component" value="Unassembled WGS sequence"/>
</dbReference>
<dbReference type="Pfam" id="PF13374">
    <property type="entry name" value="TPR_10"/>
    <property type="match status" value="1"/>
</dbReference>
<sequence>MNLRCNSINLVSISLLVSLGFPLSIFSSPHLPNFLGSSFESEVLSQTVGDLKAEADQLLQQGIRHIKSHQFNEGIRLYQQALAIYQKLGDYESQAEVLALLGYISSFQENYPVAINYLERALKLAREIPNRYLEGNILFNLGGAYIFQKDITRGKEYLQQSLDIAREINDRDLLKVHEQIWQSLTGTVPDSNISSTQSRQHQTLSQNLNSSRLVEAGSLNDQGIELGNAGQFEQAQHFFEKALTIYREIGNQQMESRVLGNIGLLYFSQGYFDQAIDYYNKSLLIARKAQDYQWEAAILTHLGTVNFERGNYAQAIDYQMQSLLIAQKLGDKELEARIQDQLGSIYLNLGEYFKAVEYQLSSLVIIQDLKNAPDLNTRIEARRYEAGYLGNLANTFKNLGEYVKAKEYAQQSLQIAREINNPVIESKALGTLSNISIGKGNYDVAKEYAQQKLTITLRINDRQGQFEALNSLGNSYFFLKDYSTAIKYFQESLNLSQEIGDIYKKGWTLTKLGDAFLKYGNFEESEKFLRLGMEAREALRGKVGSNDAYKVSIFDLQVDTYQLLQQALVAQNKTDEALEIAERGRARAFVELLSRRLSPNQTEVSPITAPKLEEIKQIAKTQNATLVEYSVIKDKNNTKLYIWVIQSTGKVEFRRVEITKYLNKSLETLVTYARNYMGVRGRGSIEVVPLDDSEAKNQLKQLYKLLIEPIADLLPSDPNAHVIFMPQGELFLVPFPALQDANGKYLIEKHTILTAPAIQVLDLTQKQRVKVQQANPKGLVVVGNPTMPKVTVKIGEPPEQLNPLPAAENEAITIAKLLNTKALTGNQATKKAILSQLPQARIIHLATHGLLDDFKGLGVPGAIALAPSGNDDGLLTASEILDLKLNAELVVLSACDTGRGRITGDGVIGLSRSLITAGVPSIIVSLWSVPDAPTASLMTEFYRNWQEKKLDK</sequence>
<dbReference type="Gene3D" id="1.25.40.10">
    <property type="entry name" value="Tetratricopeptide repeat domain"/>
    <property type="match status" value="3"/>
</dbReference>
<dbReference type="InterPro" id="IPR011990">
    <property type="entry name" value="TPR-like_helical_dom_sf"/>
</dbReference>
<evidence type="ECO:0000259" key="2">
    <source>
        <dbReference type="Pfam" id="PF12770"/>
    </source>
</evidence>
<evidence type="ECO:0000313" key="3">
    <source>
        <dbReference type="EMBL" id="CCI19170.1"/>
    </source>
</evidence>
<gene>
    <name evidence="3" type="ORF">MICAF_4730013</name>
</gene>
<dbReference type="PANTHER" id="PTHR10098:SF108">
    <property type="entry name" value="TETRATRICOPEPTIDE REPEAT PROTEIN 28"/>
    <property type="match status" value="1"/>
</dbReference>
<accession>I4HAU6</accession>
<name>I4HAU6_MICAE</name>
<dbReference type="PROSITE" id="PS50005">
    <property type="entry name" value="TPR"/>
    <property type="match status" value="2"/>
</dbReference>
<evidence type="ECO:0000313" key="4">
    <source>
        <dbReference type="Proteomes" id="UP000003613"/>
    </source>
</evidence>
<dbReference type="InterPro" id="IPR024983">
    <property type="entry name" value="CHAT_dom"/>
</dbReference>
<dbReference type="Pfam" id="PF13424">
    <property type="entry name" value="TPR_12"/>
    <property type="match status" value="4"/>
</dbReference>
<comment type="caution">
    <text evidence="3">The sequence shown here is derived from an EMBL/GenBank/DDBJ whole genome shotgun (WGS) entry which is preliminary data.</text>
</comment>
<dbReference type="AlphaFoldDB" id="I4HAU6"/>
<dbReference type="Pfam" id="PF13181">
    <property type="entry name" value="TPR_8"/>
    <property type="match status" value="1"/>
</dbReference>
<evidence type="ECO:0000256" key="1">
    <source>
        <dbReference type="PROSITE-ProRule" id="PRU00339"/>
    </source>
</evidence>
<dbReference type="SMART" id="SM00028">
    <property type="entry name" value="TPR"/>
    <property type="match status" value="10"/>
</dbReference>
<keyword evidence="1" id="KW-0802">TPR repeat</keyword>
<feature type="repeat" description="TPR" evidence="1">
    <location>
        <begin position="466"/>
        <end position="499"/>
    </location>
</feature>
<protein>
    <submittedName>
        <fullName evidence="3">Tetratricopeptide TPR_2 repeat protein</fullName>
    </submittedName>
</protein>
<dbReference type="PANTHER" id="PTHR10098">
    <property type="entry name" value="RAPSYN-RELATED"/>
    <property type="match status" value="1"/>
</dbReference>
<dbReference type="Pfam" id="PF12770">
    <property type="entry name" value="CHAT"/>
    <property type="match status" value="1"/>
</dbReference>
<dbReference type="EMBL" id="CAIM01000416">
    <property type="protein sequence ID" value="CCI19170.1"/>
    <property type="molecule type" value="Genomic_DNA"/>
</dbReference>